<evidence type="ECO:0000313" key="1">
    <source>
        <dbReference type="EMBL" id="SFF07961.1"/>
    </source>
</evidence>
<dbReference type="AlphaFoldDB" id="A0A1I2FU45"/>
<gene>
    <name evidence="1" type="ORF">SAMN05216283_102587</name>
</gene>
<dbReference type="STRING" id="655355.SAMN05216283_102587"/>
<dbReference type="RefSeq" id="WP_093919231.1">
    <property type="nucleotide sequence ID" value="NZ_FONW01000002.1"/>
</dbReference>
<protein>
    <submittedName>
        <fullName evidence="1">Uncharacterized protein</fullName>
    </submittedName>
</protein>
<reference evidence="1 2" key="1">
    <citation type="submission" date="2016-10" db="EMBL/GenBank/DDBJ databases">
        <authorList>
            <person name="de Groot N.N."/>
        </authorList>
    </citation>
    <scope>NUCLEOTIDE SEQUENCE [LARGE SCALE GENOMIC DNA]</scope>
    <source>
        <strain evidence="1 2">CGMCC 1.9156</strain>
    </source>
</reference>
<keyword evidence="2" id="KW-1185">Reference proteome</keyword>
<organism evidence="1 2">
    <name type="scientific">Sunxiuqinia elliptica</name>
    <dbReference type="NCBI Taxonomy" id="655355"/>
    <lineage>
        <taxon>Bacteria</taxon>
        <taxon>Pseudomonadati</taxon>
        <taxon>Bacteroidota</taxon>
        <taxon>Bacteroidia</taxon>
        <taxon>Marinilabiliales</taxon>
        <taxon>Prolixibacteraceae</taxon>
        <taxon>Sunxiuqinia</taxon>
    </lineage>
</organism>
<proteinExistence type="predicted"/>
<accession>A0A1I2FU45</accession>
<sequence length="267" mass="30871">MKQLLLIITIVFFALQVKAQYFYNEYDEIIPYSLTEKYKDIVRTDTIHSLVLPSFDNDSLFFKYNDVKTYQEVGSNFACGFIIDSLLNFQDYAKRIEIEEGTLWIMTIESETAQAIGIKINKFDLPEHVYLSIYPGTIPYIIQSAEPEFKKDFDNERIRKRGLYDLVHDKKMVIEFFVPRGVNFTPSYLINKVTYDYHGLGRPGNRIDFEKYKEEYEDQSSGMILKSGGHTNTPALPCQQDVVCPDVIQWSNEAKSVVFIRLAGAGL</sequence>
<name>A0A1I2FU45_9BACT</name>
<dbReference type="EMBL" id="FONW01000002">
    <property type="protein sequence ID" value="SFF07961.1"/>
    <property type="molecule type" value="Genomic_DNA"/>
</dbReference>
<dbReference type="Proteomes" id="UP000198964">
    <property type="component" value="Unassembled WGS sequence"/>
</dbReference>
<evidence type="ECO:0000313" key="2">
    <source>
        <dbReference type="Proteomes" id="UP000198964"/>
    </source>
</evidence>